<keyword evidence="3" id="KW-1185">Reference proteome</keyword>
<proteinExistence type="predicted"/>
<evidence type="ECO:0000313" key="3">
    <source>
        <dbReference type="Proteomes" id="UP001066276"/>
    </source>
</evidence>
<evidence type="ECO:0000313" key="2">
    <source>
        <dbReference type="EMBL" id="KAJ1215265.1"/>
    </source>
</evidence>
<comment type="caution">
    <text evidence="2">The sequence shown here is derived from an EMBL/GenBank/DDBJ whole genome shotgun (WGS) entry which is preliminary data.</text>
</comment>
<name>A0AAV7WT08_PLEWA</name>
<reference evidence="2" key="1">
    <citation type="journal article" date="2022" name="bioRxiv">
        <title>Sequencing and chromosome-scale assembly of the giantPleurodeles waltlgenome.</title>
        <authorList>
            <person name="Brown T."/>
            <person name="Elewa A."/>
            <person name="Iarovenko S."/>
            <person name="Subramanian E."/>
            <person name="Araus A.J."/>
            <person name="Petzold A."/>
            <person name="Susuki M."/>
            <person name="Suzuki K.-i.T."/>
            <person name="Hayashi T."/>
            <person name="Toyoda A."/>
            <person name="Oliveira C."/>
            <person name="Osipova E."/>
            <person name="Leigh N.D."/>
            <person name="Simon A."/>
            <person name="Yun M.H."/>
        </authorList>
    </citation>
    <scope>NUCLEOTIDE SEQUENCE</scope>
    <source>
        <strain evidence="2">20211129_DDA</strain>
        <tissue evidence="2">Liver</tissue>
    </source>
</reference>
<dbReference type="Proteomes" id="UP001066276">
    <property type="component" value="Chromosome 1_1"/>
</dbReference>
<feature type="coiled-coil region" evidence="1">
    <location>
        <begin position="118"/>
        <end position="159"/>
    </location>
</feature>
<dbReference type="EMBL" id="JANPWB010000001">
    <property type="protein sequence ID" value="KAJ1215265.1"/>
    <property type="molecule type" value="Genomic_DNA"/>
</dbReference>
<keyword evidence="1" id="KW-0175">Coiled coil</keyword>
<gene>
    <name evidence="2" type="ORF">NDU88_002874</name>
</gene>
<accession>A0AAV7WT08</accession>
<protein>
    <submittedName>
        <fullName evidence="2">Uncharacterized protein</fullName>
    </submittedName>
</protein>
<organism evidence="2 3">
    <name type="scientific">Pleurodeles waltl</name>
    <name type="common">Iberian ribbed newt</name>
    <dbReference type="NCBI Taxonomy" id="8319"/>
    <lineage>
        <taxon>Eukaryota</taxon>
        <taxon>Metazoa</taxon>
        <taxon>Chordata</taxon>
        <taxon>Craniata</taxon>
        <taxon>Vertebrata</taxon>
        <taxon>Euteleostomi</taxon>
        <taxon>Amphibia</taxon>
        <taxon>Batrachia</taxon>
        <taxon>Caudata</taxon>
        <taxon>Salamandroidea</taxon>
        <taxon>Salamandridae</taxon>
        <taxon>Pleurodelinae</taxon>
        <taxon>Pleurodeles</taxon>
    </lineage>
</organism>
<evidence type="ECO:0000256" key="1">
    <source>
        <dbReference type="SAM" id="Coils"/>
    </source>
</evidence>
<dbReference type="AlphaFoldDB" id="A0AAV7WT08"/>
<sequence>MGRGSGKDVRQEEAMALAKEGAIDSGIIPSTTENPVSESSGKVVADLIVLNAGADAGVSPHTPSSSLGKHSSICRAPGALLMEAWMGQILEELRAIKQSQEVAHQETKHQLCQLNTHLTHLSTRLTQVEQRVSDLEDAGNQAESTIRQIQSELEELQLKLD</sequence>